<dbReference type="PANTHER" id="PTHR31048">
    <property type="entry name" value="OS03G0233200 PROTEIN"/>
    <property type="match status" value="1"/>
</dbReference>
<dbReference type="InterPro" id="IPR037176">
    <property type="entry name" value="Osmotin/thaumatin-like_sf"/>
</dbReference>
<dbReference type="HAMAP" id="MF_00385">
    <property type="entry name" value="Ribosomal_bS16"/>
    <property type="match status" value="1"/>
</dbReference>
<dbReference type="Pfam" id="PF00886">
    <property type="entry name" value="Ribosomal_S16"/>
    <property type="match status" value="1"/>
</dbReference>
<dbReference type="Gramene" id="OGLUM09G15830.1">
    <property type="protein sequence ID" value="OGLUM09G15830.1"/>
    <property type="gene ID" value="OGLUM09G15830"/>
</dbReference>
<sequence length="399" mass="42632">MVVRIRLARFGCRNRPFYRVMAADSRSPRDGKHLEVLGYYNPLPGKDGGKRMGLKFDRVKYWLSVGAQPSDPVQRILFRAGLLPPPPMLAMARKGGPRDRRPIHPMTGRPLDLEGVTVVDDSNVPEGAMGEPRACKLWLLVVAMAASWSCSSMAMTFTIANYCSHPIWPGTLAGAGTPQLSTTGFRLDPGQTAQLAAPAGWSGRIWARTGCVFDADGAGVCQTGDCGGRVECRGAGAAPPATLFEVTLGRGGGEDFYDVSLVDGYNLPVVAIPRAAAACNATGCMADLNRCKCTHERAPRRRHLAIAEADDDDVECGGGGAIACRSACEAFGQDRYCCAGEYGTPAACRPTAYSAIFKTACPRAYSYAYDDSTSTFTCKAAYDYTIAFCLPTSGYACSY</sequence>
<protein>
    <recommendedName>
        <fullName evidence="10">Thaumatin-like protein</fullName>
    </recommendedName>
</protein>
<dbReference type="PROSITE" id="PS00316">
    <property type="entry name" value="THAUMATIN_1"/>
    <property type="match status" value="1"/>
</dbReference>
<dbReference type="GO" id="GO:0006412">
    <property type="term" value="P:translation"/>
    <property type="evidence" value="ECO:0007669"/>
    <property type="project" value="InterPro"/>
</dbReference>
<dbReference type="Gene3D" id="3.30.1320.10">
    <property type="match status" value="1"/>
</dbReference>
<dbReference type="NCBIfam" id="TIGR00002">
    <property type="entry name" value="S16"/>
    <property type="match status" value="1"/>
</dbReference>
<comment type="similarity">
    <text evidence="2">Belongs to the bacterial ribosomal protein bS16 family.</text>
</comment>
<name>A0A0E0B4U9_9ORYZ</name>
<dbReference type="SMART" id="SM00205">
    <property type="entry name" value="THN"/>
    <property type="match status" value="1"/>
</dbReference>
<dbReference type="PRINTS" id="PR00347">
    <property type="entry name" value="THAUMATIN"/>
</dbReference>
<dbReference type="InterPro" id="IPR001938">
    <property type="entry name" value="Thaumatin"/>
</dbReference>
<dbReference type="Gene3D" id="2.60.110.10">
    <property type="entry name" value="Thaumatin"/>
    <property type="match status" value="1"/>
</dbReference>
<dbReference type="InterPro" id="IPR000307">
    <property type="entry name" value="Ribosomal_bS16"/>
</dbReference>
<keyword evidence="4" id="KW-0934">Plastid</keyword>
<dbReference type="SUPFAM" id="SSF54565">
    <property type="entry name" value="Ribosomal protein S16"/>
    <property type="match status" value="1"/>
</dbReference>
<evidence type="ECO:0000256" key="5">
    <source>
        <dbReference type="ARBA" id="ARBA00022946"/>
    </source>
</evidence>
<evidence type="ECO:0000256" key="7">
    <source>
        <dbReference type="ARBA" id="ARBA00023274"/>
    </source>
</evidence>
<dbReference type="Proteomes" id="UP000026961">
    <property type="component" value="Chromosome 9"/>
</dbReference>
<evidence type="ECO:0008006" key="10">
    <source>
        <dbReference type="Google" id="ProtNLM"/>
    </source>
</evidence>
<comment type="subcellular location">
    <subcellularLocation>
        <location evidence="1">Plastid</location>
        <location evidence="1">Chloroplast</location>
    </subcellularLocation>
</comment>
<keyword evidence="9" id="KW-1185">Reference proteome</keyword>
<evidence type="ECO:0000256" key="1">
    <source>
        <dbReference type="ARBA" id="ARBA00004229"/>
    </source>
</evidence>
<accession>A0A0E0B4U9</accession>
<dbReference type="GO" id="GO:1990904">
    <property type="term" value="C:ribonucleoprotein complex"/>
    <property type="evidence" value="ECO:0007669"/>
    <property type="project" value="UniProtKB-KW"/>
</dbReference>
<dbReference type="GO" id="GO:0009507">
    <property type="term" value="C:chloroplast"/>
    <property type="evidence" value="ECO:0007669"/>
    <property type="project" value="UniProtKB-SubCell"/>
</dbReference>
<dbReference type="eggNOG" id="KOG3419">
    <property type="taxonomic scope" value="Eukaryota"/>
</dbReference>
<keyword evidence="3" id="KW-0150">Chloroplast</keyword>
<evidence type="ECO:0000256" key="2">
    <source>
        <dbReference type="ARBA" id="ARBA00006668"/>
    </source>
</evidence>
<dbReference type="PROSITE" id="PS51367">
    <property type="entry name" value="THAUMATIN_2"/>
    <property type="match status" value="1"/>
</dbReference>
<reference evidence="8" key="2">
    <citation type="submission" date="2018-05" db="EMBL/GenBank/DDBJ databases">
        <title>OgluRS3 (Oryza glumaepatula Reference Sequence Version 3).</title>
        <authorList>
            <person name="Zhang J."/>
            <person name="Kudrna D."/>
            <person name="Lee S."/>
            <person name="Talag J."/>
            <person name="Welchert J."/>
            <person name="Wing R.A."/>
        </authorList>
    </citation>
    <scope>NUCLEOTIDE SEQUENCE [LARGE SCALE GENOMIC DNA]</scope>
</reference>
<evidence type="ECO:0000313" key="9">
    <source>
        <dbReference type="Proteomes" id="UP000026961"/>
    </source>
</evidence>
<dbReference type="AlphaFoldDB" id="A0A0E0B4U9"/>
<dbReference type="FunFam" id="3.30.1320.10:FF:000007">
    <property type="entry name" value="30S ribosomal protein S16"/>
    <property type="match status" value="1"/>
</dbReference>
<dbReference type="InterPro" id="IPR023803">
    <property type="entry name" value="Ribosomal_bS16_dom_sf"/>
</dbReference>
<dbReference type="CDD" id="cd09218">
    <property type="entry name" value="TLP-PA"/>
    <property type="match status" value="1"/>
</dbReference>
<keyword evidence="7" id="KW-0687">Ribonucleoprotein</keyword>
<dbReference type="EnsemblPlants" id="OGLUM09G15830.1">
    <property type="protein sequence ID" value="OGLUM09G15830.1"/>
    <property type="gene ID" value="OGLUM09G15830"/>
</dbReference>
<proteinExistence type="inferred from homology"/>
<organism evidence="8">
    <name type="scientific">Oryza glumipatula</name>
    <dbReference type="NCBI Taxonomy" id="40148"/>
    <lineage>
        <taxon>Eukaryota</taxon>
        <taxon>Viridiplantae</taxon>
        <taxon>Streptophyta</taxon>
        <taxon>Embryophyta</taxon>
        <taxon>Tracheophyta</taxon>
        <taxon>Spermatophyta</taxon>
        <taxon>Magnoliopsida</taxon>
        <taxon>Liliopsida</taxon>
        <taxon>Poales</taxon>
        <taxon>Poaceae</taxon>
        <taxon>BOP clade</taxon>
        <taxon>Oryzoideae</taxon>
        <taxon>Oryzeae</taxon>
        <taxon>Oryzinae</taxon>
        <taxon>Oryza</taxon>
    </lineage>
</organism>
<dbReference type="GO" id="GO:0005840">
    <property type="term" value="C:ribosome"/>
    <property type="evidence" value="ECO:0007669"/>
    <property type="project" value="UniProtKB-KW"/>
</dbReference>
<keyword evidence="5" id="KW-0809">Transit peptide</keyword>
<dbReference type="FunFam" id="2.60.110.10:FF:000001">
    <property type="entry name" value="THAUMATIN-LIKE PROTEIN 1"/>
    <property type="match status" value="1"/>
</dbReference>
<evidence type="ECO:0000256" key="3">
    <source>
        <dbReference type="ARBA" id="ARBA00022528"/>
    </source>
</evidence>
<evidence type="ECO:0000256" key="4">
    <source>
        <dbReference type="ARBA" id="ARBA00022640"/>
    </source>
</evidence>
<dbReference type="SUPFAM" id="SSF49870">
    <property type="entry name" value="Osmotin, thaumatin-like protein"/>
    <property type="match status" value="1"/>
</dbReference>
<keyword evidence="6" id="KW-0689">Ribosomal protein</keyword>
<evidence type="ECO:0000256" key="6">
    <source>
        <dbReference type="ARBA" id="ARBA00022980"/>
    </source>
</evidence>
<reference evidence="8" key="1">
    <citation type="submission" date="2015-04" db="UniProtKB">
        <authorList>
            <consortium name="EnsemblPlants"/>
        </authorList>
    </citation>
    <scope>IDENTIFICATION</scope>
</reference>
<dbReference type="InterPro" id="IPR017949">
    <property type="entry name" value="Thaumatin_CS"/>
</dbReference>
<dbReference type="GO" id="GO:0003735">
    <property type="term" value="F:structural constituent of ribosome"/>
    <property type="evidence" value="ECO:0007669"/>
    <property type="project" value="InterPro"/>
</dbReference>
<dbReference type="STRING" id="40148.A0A0E0B4U9"/>
<dbReference type="Pfam" id="PF00314">
    <property type="entry name" value="Thaumatin"/>
    <property type="match status" value="1"/>
</dbReference>
<evidence type="ECO:0000313" key="8">
    <source>
        <dbReference type="EnsemblPlants" id="OGLUM09G15830.1"/>
    </source>
</evidence>
<dbReference type="HOGENOM" id="CLU_691478_0_0_1"/>